<evidence type="ECO:0000313" key="6">
    <source>
        <dbReference type="Proteomes" id="UP000324585"/>
    </source>
</evidence>
<dbReference type="OrthoDB" id="2421129at2759"/>
<comment type="similarity">
    <text evidence="1">Belongs to the WD repeat WDR48 family.</text>
</comment>
<dbReference type="SUPFAM" id="SSF50978">
    <property type="entry name" value="WD40 repeat-like"/>
    <property type="match status" value="1"/>
</dbReference>
<dbReference type="PRINTS" id="PR00320">
    <property type="entry name" value="GPROTEINBRPT"/>
</dbReference>
<reference evidence="6" key="1">
    <citation type="journal article" date="2019" name="Nat. Commun.">
        <title>Expansion of phycobilisome linker gene families in mesophilic red algae.</title>
        <authorList>
            <person name="Lee J."/>
            <person name="Kim D."/>
            <person name="Bhattacharya D."/>
            <person name="Yoon H.S."/>
        </authorList>
    </citation>
    <scope>NUCLEOTIDE SEQUENCE [LARGE SCALE GENOMIC DNA]</scope>
    <source>
        <strain evidence="6">CCMP 1328</strain>
    </source>
</reference>
<dbReference type="PANTHER" id="PTHR19862:SF14">
    <property type="entry name" value="WD REPEAT-CONTAINING PROTEIN 48"/>
    <property type="match status" value="1"/>
</dbReference>
<keyword evidence="6" id="KW-1185">Reference proteome</keyword>
<evidence type="ECO:0000256" key="4">
    <source>
        <dbReference type="PROSITE-ProRule" id="PRU00221"/>
    </source>
</evidence>
<sequence length="736" mass="80022">MSMYVSSPAPKNCKLIYTMHAPRHHHRFGINAVALQPDTGDVYTAGRDAQIRAWSADRHQGGGAESGNGDLENAPKCLVSLEEHADWVNALLFLPSHPLKLVSASSDTTVKVWDLPSRRSSHSFYNEHKDYVKALARVRSDHFASAALDGRIFVYDINTCTAVAELTAPLTSSTSSLASRLTNSGRTSGIVSVDSDSSDELASVYALHGAGSDLLVSGSTARVVSVWDVRLSGRVMQLKGHTDIIRTVQISTATVGSPCYILSGSSDRSVRLWDMRQPARPLRVMEYHEDSVWALAADDTFSYFCSGGRDGKIFYSSLAPSSATESAPARKLVAAAIEQDPRYSMVLSLALPKQHHPGSSKSEVRVWASSARASAYLYSLRLQLENGETTSHSGNKDSSTAVQTAAAGAPGAACIASIRGLPGIVEYRVLNNRRQLLTVDSDGVAELWNVTSGQRERKLGPCKSLDELEASMNEKVFVPSWFTVDVRLGSVSIKLDRSSVFAAEMYACDAGLSVESEETKVNLGEHVLRALFSRWRKAYLGSAPSLAAVSDQDLPPNSTGTGTLPAYEMPADVSVVVTEDRNPVAFTVIRRRLDQIEVAEISYFPSWVVECVRDNKPMGKETPKLTFLLQPAENSPLPKLVQNKLTAPRVLRVRKVKAYVSKELGRESGNTGTTTGGPADKAALIPDESEIEIICNEQVLDDSMSLVSIKHFIWRSPSDLELAYRRKDDATRTAGT</sequence>
<dbReference type="Pfam" id="PF00400">
    <property type="entry name" value="WD40"/>
    <property type="match status" value="3"/>
</dbReference>
<dbReference type="InterPro" id="IPR015943">
    <property type="entry name" value="WD40/YVTN_repeat-like_dom_sf"/>
</dbReference>
<dbReference type="InterPro" id="IPR021772">
    <property type="entry name" value="WDR48/Bun107"/>
</dbReference>
<dbReference type="GO" id="GO:0043130">
    <property type="term" value="F:ubiquitin binding"/>
    <property type="evidence" value="ECO:0007669"/>
    <property type="project" value="TreeGrafter"/>
</dbReference>
<evidence type="ECO:0000256" key="1">
    <source>
        <dbReference type="ARBA" id="ARBA00006917"/>
    </source>
</evidence>
<dbReference type="Pfam" id="PF11816">
    <property type="entry name" value="DUF3337"/>
    <property type="match status" value="1"/>
</dbReference>
<dbReference type="Gene3D" id="2.130.10.10">
    <property type="entry name" value="YVTN repeat-like/Quinoprotein amine dehydrogenase"/>
    <property type="match status" value="2"/>
</dbReference>
<keyword evidence="3" id="KW-0677">Repeat</keyword>
<feature type="repeat" description="WD" evidence="4">
    <location>
        <begin position="81"/>
        <end position="123"/>
    </location>
</feature>
<dbReference type="OMA" id="IRHYHIL"/>
<dbReference type="EMBL" id="VRMN01000005">
    <property type="protein sequence ID" value="KAA8494169.1"/>
    <property type="molecule type" value="Genomic_DNA"/>
</dbReference>
<comment type="caution">
    <text evidence="5">The sequence shown here is derived from an EMBL/GenBank/DDBJ whole genome shotgun (WGS) entry which is preliminary data.</text>
</comment>
<dbReference type="AlphaFoldDB" id="A0A5J4YRZ8"/>
<feature type="repeat" description="WD" evidence="4">
    <location>
        <begin position="23"/>
        <end position="55"/>
    </location>
</feature>
<evidence type="ECO:0000256" key="2">
    <source>
        <dbReference type="ARBA" id="ARBA00022574"/>
    </source>
</evidence>
<dbReference type="InterPro" id="IPR051246">
    <property type="entry name" value="WDR48"/>
</dbReference>
<dbReference type="InterPro" id="IPR020472">
    <property type="entry name" value="WD40_PAC1"/>
</dbReference>
<evidence type="ECO:0000256" key="3">
    <source>
        <dbReference type="ARBA" id="ARBA00022737"/>
    </source>
</evidence>
<dbReference type="Proteomes" id="UP000324585">
    <property type="component" value="Unassembled WGS sequence"/>
</dbReference>
<dbReference type="SMART" id="SM00320">
    <property type="entry name" value="WD40"/>
    <property type="match status" value="7"/>
</dbReference>
<dbReference type="InterPro" id="IPR036322">
    <property type="entry name" value="WD40_repeat_dom_sf"/>
</dbReference>
<dbReference type="SUPFAM" id="SSF50969">
    <property type="entry name" value="YVTN repeat-like/Quinoprotein amine dehydrogenase"/>
    <property type="match status" value="1"/>
</dbReference>
<feature type="repeat" description="WD" evidence="4">
    <location>
        <begin position="238"/>
        <end position="276"/>
    </location>
</feature>
<organism evidence="5 6">
    <name type="scientific">Porphyridium purpureum</name>
    <name type="common">Red alga</name>
    <name type="synonym">Porphyridium cruentum</name>
    <dbReference type="NCBI Taxonomy" id="35688"/>
    <lineage>
        <taxon>Eukaryota</taxon>
        <taxon>Rhodophyta</taxon>
        <taxon>Bangiophyceae</taxon>
        <taxon>Porphyridiales</taxon>
        <taxon>Porphyridiaceae</taxon>
        <taxon>Porphyridium</taxon>
    </lineage>
</organism>
<proteinExistence type="inferred from homology"/>
<keyword evidence="2 4" id="KW-0853">WD repeat</keyword>
<dbReference type="InterPro" id="IPR019775">
    <property type="entry name" value="WD40_repeat_CS"/>
</dbReference>
<dbReference type="GO" id="GO:0000724">
    <property type="term" value="P:double-strand break repair via homologous recombination"/>
    <property type="evidence" value="ECO:0007669"/>
    <property type="project" value="TreeGrafter"/>
</dbReference>
<name>A0A5J4YRZ8_PORPP</name>
<evidence type="ECO:0000313" key="5">
    <source>
        <dbReference type="EMBL" id="KAA8494169.1"/>
    </source>
</evidence>
<dbReference type="InterPro" id="IPR001680">
    <property type="entry name" value="WD40_rpt"/>
</dbReference>
<gene>
    <name evidence="5" type="ORF">FVE85_4144</name>
</gene>
<dbReference type="PROSITE" id="PS50082">
    <property type="entry name" value="WD_REPEATS_2"/>
    <property type="match status" value="3"/>
</dbReference>
<accession>A0A5J4YRZ8</accession>
<dbReference type="InterPro" id="IPR011044">
    <property type="entry name" value="Quino_amine_DH_bsu"/>
</dbReference>
<protein>
    <submittedName>
        <fullName evidence="5">WD repeat-containing protein 48</fullName>
    </submittedName>
</protein>
<dbReference type="PROSITE" id="PS00678">
    <property type="entry name" value="WD_REPEATS_1"/>
    <property type="match status" value="2"/>
</dbReference>
<dbReference type="PROSITE" id="PS50294">
    <property type="entry name" value="WD_REPEATS_REGION"/>
    <property type="match status" value="2"/>
</dbReference>
<dbReference type="PANTHER" id="PTHR19862">
    <property type="entry name" value="WD REPEAT-CONTAINING PROTEIN 48"/>
    <property type="match status" value="1"/>
</dbReference>